<evidence type="ECO:0000256" key="11">
    <source>
        <dbReference type="ARBA" id="ARBA00048366"/>
    </source>
</evidence>
<dbReference type="InterPro" id="IPR050156">
    <property type="entry name" value="TC-AMP_synthase_SUA5"/>
</dbReference>
<name>A0ABU3VR03_9EURY</name>
<dbReference type="InterPro" id="IPR006070">
    <property type="entry name" value="Sua5-like_dom"/>
</dbReference>
<keyword evidence="7 13" id="KW-0548">Nucleotidyltransferase</keyword>
<evidence type="ECO:0000256" key="4">
    <source>
        <dbReference type="ARBA" id="ARBA00022490"/>
    </source>
</evidence>
<evidence type="ECO:0000256" key="5">
    <source>
        <dbReference type="ARBA" id="ARBA00022679"/>
    </source>
</evidence>
<keyword evidence="5 13" id="KW-0808">Transferase</keyword>
<evidence type="ECO:0000256" key="10">
    <source>
        <dbReference type="ARBA" id="ARBA00029774"/>
    </source>
</evidence>
<keyword evidence="9" id="KW-0067">ATP-binding</keyword>
<protein>
    <recommendedName>
        <fullName evidence="10">L-threonylcarbamoyladenylate synthase</fullName>
        <ecNumber evidence="3">2.7.7.87</ecNumber>
    </recommendedName>
    <alternativeName>
        <fullName evidence="10">L-threonylcarbamoyladenylate synthase</fullName>
    </alternativeName>
</protein>
<evidence type="ECO:0000313" key="13">
    <source>
        <dbReference type="EMBL" id="MDV0445826.1"/>
    </source>
</evidence>
<dbReference type="InterPro" id="IPR017945">
    <property type="entry name" value="DHBP_synth_RibB-like_a/b_dom"/>
</dbReference>
<keyword evidence="14" id="KW-1185">Reference proteome</keyword>
<evidence type="ECO:0000313" key="14">
    <source>
        <dbReference type="Proteomes" id="UP001272052"/>
    </source>
</evidence>
<comment type="similarity">
    <text evidence="2">Belongs to the SUA5 family.</text>
</comment>
<dbReference type="Proteomes" id="UP001272052">
    <property type="component" value="Unassembled WGS sequence"/>
</dbReference>
<dbReference type="PANTHER" id="PTHR17490">
    <property type="entry name" value="SUA5"/>
    <property type="match status" value="1"/>
</dbReference>
<evidence type="ECO:0000256" key="2">
    <source>
        <dbReference type="ARBA" id="ARBA00007663"/>
    </source>
</evidence>
<gene>
    <name evidence="13" type="primary">ywlC</name>
    <name evidence="13" type="ORF">MmiAt1_14230</name>
</gene>
<dbReference type="Gene3D" id="3.90.870.10">
    <property type="entry name" value="DHBP synthase"/>
    <property type="match status" value="1"/>
</dbReference>
<dbReference type="PROSITE" id="PS51163">
    <property type="entry name" value="YRDC"/>
    <property type="match status" value="1"/>
</dbReference>
<evidence type="ECO:0000259" key="12">
    <source>
        <dbReference type="PROSITE" id="PS51163"/>
    </source>
</evidence>
<proteinExistence type="inferred from homology"/>
<evidence type="ECO:0000256" key="7">
    <source>
        <dbReference type="ARBA" id="ARBA00022695"/>
    </source>
</evidence>
<keyword evidence="4" id="KW-0963">Cytoplasm</keyword>
<evidence type="ECO:0000256" key="1">
    <source>
        <dbReference type="ARBA" id="ARBA00004496"/>
    </source>
</evidence>
<dbReference type="SUPFAM" id="SSF55821">
    <property type="entry name" value="YrdC/RibB"/>
    <property type="match status" value="1"/>
</dbReference>
<accession>A0ABU3VR03</accession>
<dbReference type="RefSeq" id="WP_318786255.1">
    <property type="nucleotide sequence ID" value="NZ_JAWDKC010000024.1"/>
</dbReference>
<dbReference type="EC" id="2.7.7.87" evidence="3"/>
<dbReference type="NCBIfam" id="TIGR00057">
    <property type="entry name" value="L-threonylcarbamoyladenylate synthase"/>
    <property type="match status" value="1"/>
</dbReference>
<dbReference type="EMBL" id="JAWDKC010000024">
    <property type="protein sequence ID" value="MDV0445826.1"/>
    <property type="molecule type" value="Genomic_DNA"/>
</dbReference>
<comment type="catalytic activity">
    <reaction evidence="11">
        <text>L-threonine + hydrogencarbonate + ATP = L-threonylcarbamoyladenylate + diphosphate + H2O</text>
        <dbReference type="Rhea" id="RHEA:36407"/>
        <dbReference type="ChEBI" id="CHEBI:15377"/>
        <dbReference type="ChEBI" id="CHEBI:17544"/>
        <dbReference type="ChEBI" id="CHEBI:30616"/>
        <dbReference type="ChEBI" id="CHEBI:33019"/>
        <dbReference type="ChEBI" id="CHEBI:57926"/>
        <dbReference type="ChEBI" id="CHEBI:73682"/>
        <dbReference type="EC" id="2.7.7.87"/>
    </reaction>
</comment>
<keyword evidence="8" id="KW-0547">Nucleotide-binding</keyword>
<keyword evidence="6" id="KW-0819">tRNA processing</keyword>
<sequence>MPETEVYSLEDFETAVTAAADALKSGKTAAFPTETVYGLGACISDENAVLSIYRAKGRPSDKPLSILISSAEEMEKIAEDIPKEAQLLAARFWPGPLTIILKKRKDIPDSVTGGKQTVGLRVPAHPAALEIVRRAGPLACPSANLSDSREPKSAEDVFSDLNGKIDVLVDGGETKFQKPSTIIDLTMTPPKILREGGLDISAIKECLGEIE</sequence>
<dbReference type="GO" id="GO:0061710">
    <property type="term" value="F:L-threonylcarbamoyladenylate synthase"/>
    <property type="evidence" value="ECO:0007669"/>
    <property type="project" value="UniProtKB-EC"/>
</dbReference>
<dbReference type="PANTHER" id="PTHR17490:SF16">
    <property type="entry name" value="THREONYLCARBAMOYL-AMP SYNTHASE"/>
    <property type="match status" value="1"/>
</dbReference>
<evidence type="ECO:0000256" key="8">
    <source>
        <dbReference type="ARBA" id="ARBA00022741"/>
    </source>
</evidence>
<evidence type="ECO:0000256" key="9">
    <source>
        <dbReference type="ARBA" id="ARBA00022840"/>
    </source>
</evidence>
<comment type="subcellular location">
    <subcellularLocation>
        <location evidence="1">Cytoplasm</location>
    </subcellularLocation>
</comment>
<organism evidence="13 14">
    <name type="scientific">Methanimicrococcus hacksteinii</name>
    <dbReference type="NCBI Taxonomy" id="3028293"/>
    <lineage>
        <taxon>Archaea</taxon>
        <taxon>Methanobacteriati</taxon>
        <taxon>Methanobacteriota</taxon>
        <taxon>Stenosarchaea group</taxon>
        <taxon>Methanomicrobia</taxon>
        <taxon>Methanosarcinales</taxon>
        <taxon>Methanosarcinaceae</taxon>
        <taxon>Methanimicrococcus</taxon>
    </lineage>
</organism>
<feature type="domain" description="YrdC-like" evidence="12">
    <location>
        <begin position="13"/>
        <end position="198"/>
    </location>
</feature>
<comment type="caution">
    <text evidence="13">The sequence shown here is derived from an EMBL/GenBank/DDBJ whole genome shotgun (WGS) entry which is preliminary data.</text>
</comment>
<dbReference type="Pfam" id="PF01300">
    <property type="entry name" value="Sua5_yciO_yrdC"/>
    <property type="match status" value="1"/>
</dbReference>
<evidence type="ECO:0000256" key="6">
    <source>
        <dbReference type="ARBA" id="ARBA00022694"/>
    </source>
</evidence>
<evidence type="ECO:0000256" key="3">
    <source>
        <dbReference type="ARBA" id="ARBA00012584"/>
    </source>
</evidence>
<reference evidence="13 14" key="1">
    <citation type="submission" date="2023-06" db="EMBL/GenBank/DDBJ databases">
        <title>Genome sequence of Methanimicrococcus sp. At1.</title>
        <authorList>
            <person name="Protasov E."/>
            <person name="Platt K."/>
            <person name="Poehlein A."/>
            <person name="Daniel R."/>
            <person name="Brune A."/>
        </authorList>
    </citation>
    <scope>NUCLEOTIDE SEQUENCE [LARGE SCALE GENOMIC DNA]</scope>
    <source>
        <strain evidence="13 14">At1</strain>
    </source>
</reference>